<evidence type="ECO:0000256" key="1">
    <source>
        <dbReference type="SAM" id="MobiDB-lite"/>
    </source>
</evidence>
<proteinExistence type="predicted"/>
<name>A0A4R3N4S1_9BACI</name>
<protein>
    <submittedName>
        <fullName evidence="2">Uncharacterized protein</fullName>
    </submittedName>
</protein>
<dbReference type="AlphaFoldDB" id="A0A4R3N4S1"/>
<evidence type="ECO:0000313" key="3">
    <source>
        <dbReference type="Proteomes" id="UP000294650"/>
    </source>
</evidence>
<feature type="compositionally biased region" description="Basic and acidic residues" evidence="1">
    <location>
        <begin position="90"/>
        <end position="101"/>
    </location>
</feature>
<gene>
    <name evidence="2" type="ORF">EDD68_107101</name>
</gene>
<accession>A0A4R3N4S1</accession>
<reference evidence="2 3" key="1">
    <citation type="submission" date="2019-03" db="EMBL/GenBank/DDBJ databases">
        <title>Genomic Encyclopedia of Type Strains, Phase IV (KMG-IV): sequencing the most valuable type-strain genomes for metagenomic binning, comparative biology and taxonomic classification.</title>
        <authorList>
            <person name="Goeker M."/>
        </authorList>
    </citation>
    <scope>NUCLEOTIDE SEQUENCE [LARGE SCALE GENOMIC DNA]</scope>
    <source>
        <strain evidence="2 3">DSM 25894</strain>
    </source>
</reference>
<dbReference type="Proteomes" id="UP000294650">
    <property type="component" value="Unassembled WGS sequence"/>
</dbReference>
<comment type="caution">
    <text evidence="2">The sequence shown here is derived from an EMBL/GenBank/DDBJ whole genome shotgun (WGS) entry which is preliminary data.</text>
</comment>
<dbReference type="RefSeq" id="WP_243646790.1">
    <property type="nucleotide sequence ID" value="NZ_SMAN01000007.1"/>
</dbReference>
<evidence type="ECO:0000313" key="2">
    <source>
        <dbReference type="EMBL" id="TCT23387.1"/>
    </source>
</evidence>
<dbReference type="EMBL" id="SMAN01000007">
    <property type="protein sequence ID" value="TCT23387.1"/>
    <property type="molecule type" value="Genomic_DNA"/>
</dbReference>
<keyword evidence="3" id="KW-1185">Reference proteome</keyword>
<feature type="compositionally biased region" description="Basic and acidic residues" evidence="1">
    <location>
        <begin position="38"/>
        <end position="79"/>
    </location>
</feature>
<organism evidence="2 3">
    <name type="scientific">Melghiribacillus thermohalophilus</name>
    <dbReference type="NCBI Taxonomy" id="1324956"/>
    <lineage>
        <taxon>Bacteria</taxon>
        <taxon>Bacillati</taxon>
        <taxon>Bacillota</taxon>
        <taxon>Bacilli</taxon>
        <taxon>Bacillales</taxon>
        <taxon>Bacillaceae</taxon>
        <taxon>Melghiribacillus</taxon>
    </lineage>
</organism>
<sequence length="108" mass="12501">MPKVLKIFEDKHTKKVYIPGNEYHADPERLKELAEKGFIEYEAHNEDSNTEKDENQKENHEAPEQKAAEEETKQEEFPKHVGGGYFELSNGERVKGKEEALKAQSELE</sequence>
<feature type="region of interest" description="Disordered" evidence="1">
    <location>
        <begin position="38"/>
        <end position="108"/>
    </location>
</feature>